<dbReference type="AlphaFoldDB" id="A0A0S4RH31"/>
<protein>
    <submittedName>
        <fullName evidence="1">Uncharacterized protein</fullName>
    </submittedName>
</protein>
<dbReference type="RefSeq" id="WP_258058241.1">
    <property type="nucleotide sequence ID" value="NZ_FAUU01000002.1"/>
</dbReference>
<dbReference type="Proteomes" id="UP000052237">
    <property type="component" value="Unassembled WGS sequence"/>
</dbReference>
<reference evidence="1 2" key="1">
    <citation type="submission" date="2015-11" db="EMBL/GenBank/DDBJ databases">
        <authorList>
            <consortium name="Pathogen Informatics"/>
        </authorList>
    </citation>
    <scope>NUCLEOTIDE SEQUENCE [LARGE SCALE GENOMIC DNA]</scope>
    <source>
        <strain evidence="1 2">006A-0059</strain>
    </source>
</reference>
<evidence type="ECO:0000313" key="1">
    <source>
        <dbReference type="EMBL" id="CUU69933.1"/>
    </source>
</evidence>
<evidence type="ECO:0000313" key="2">
    <source>
        <dbReference type="Proteomes" id="UP000052237"/>
    </source>
</evidence>
<keyword evidence="2" id="KW-1185">Reference proteome</keyword>
<comment type="caution">
    <text evidence="1">The sequence shown here is derived from an EMBL/GenBank/DDBJ whole genome shotgun (WGS) entry which is preliminary data.</text>
</comment>
<sequence>MGYGFGAYEFHLYGKNDHYYDEILLCAARGETLINPLINILITENRI</sequence>
<dbReference type="EMBL" id="FAVB01000001">
    <property type="protein sequence ID" value="CUU69933.1"/>
    <property type="molecule type" value="Genomic_DNA"/>
</dbReference>
<accession>A0A0S4RH31</accession>
<organism evidence="1 2">
    <name type="scientific">Campylobacter hyointestinalis subsp. hyointestinalis</name>
    <dbReference type="NCBI Taxonomy" id="91352"/>
    <lineage>
        <taxon>Bacteria</taxon>
        <taxon>Pseudomonadati</taxon>
        <taxon>Campylobacterota</taxon>
        <taxon>Epsilonproteobacteria</taxon>
        <taxon>Campylobacterales</taxon>
        <taxon>Campylobacteraceae</taxon>
        <taxon>Campylobacter</taxon>
    </lineage>
</organism>
<name>A0A0S4RH31_CAMHY</name>
<gene>
    <name evidence="1" type="ORF">ERS686654_00201</name>
</gene>
<proteinExistence type="predicted"/>